<keyword evidence="3" id="KW-0472">Membrane</keyword>
<dbReference type="Gene3D" id="3.80.10.10">
    <property type="entry name" value="Ribonuclease Inhibitor"/>
    <property type="match status" value="2"/>
</dbReference>
<dbReference type="PANTHER" id="PTHR48051">
    <property type="match status" value="1"/>
</dbReference>
<dbReference type="AlphaFoldDB" id="A0A1I8GB63"/>
<name>A0A1I8GB63_9PLAT</name>
<dbReference type="PANTHER" id="PTHR48051:SF1">
    <property type="entry name" value="RAS SUPPRESSOR PROTEIN 1"/>
    <property type="match status" value="1"/>
</dbReference>
<dbReference type="SMART" id="SM00369">
    <property type="entry name" value="LRR_TYP"/>
    <property type="match status" value="6"/>
</dbReference>
<proteinExistence type="predicted"/>
<dbReference type="FunFam" id="3.80.10.10:FF:000034">
    <property type="entry name" value="Ras suppressor protein 1"/>
    <property type="match status" value="1"/>
</dbReference>
<keyword evidence="3" id="KW-1133">Transmembrane helix</keyword>
<dbReference type="SUPFAM" id="SSF52058">
    <property type="entry name" value="L domain-like"/>
    <property type="match status" value="1"/>
</dbReference>
<feature type="domain" description="Disease resistance R13L4/SHOC-2-like LRR" evidence="4">
    <location>
        <begin position="280"/>
        <end position="386"/>
    </location>
</feature>
<feature type="transmembrane region" description="Helical" evidence="3">
    <location>
        <begin position="161"/>
        <end position="180"/>
    </location>
</feature>
<dbReference type="WBParaSite" id="maker-uti_cns_0001285-snap-gene-0.12-mRNA-1">
    <property type="protein sequence ID" value="maker-uti_cns_0001285-snap-gene-0.12-mRNA-1"/>
    <property type="gene ID" value="maker-uti_cns_0001285-snap-gene-0.12"/>
</dbReference>
<keyword evidence="1" id="KW-0433">Leucine-rich repeat</keyword>
<keyword evidence="2" id="KW-0677">Repeat</keyword>
<evidence type="ECO:0000256" key="1">
    <source>
        <dbReference type="ARBA" id="ARBA00022614"/>
    </source>
</evidence>
<sequence>MIVLEQRIDFVVDSLLPVDNRFWKAEPSVGQQQHHQRRLAEFNRRFGASGGGHQPNQMHHHQQQHQRNLEFDIAGMRFSMTDLLSPRLILLDLMVRLMVLLLETFALCGFFGLFRSGQTPGKWLMNLQVVQANDVIDLPDQIIEVLPANPLRFQRALARSAIKNLAMMFFFPVWATAFVFSNHRTSYDIITSTIVPSGIRKALTEAAQAGATGLALVDRDIDDLLSCPLLLTERSLFQSLTRLTLSHNRVSVLPKEIARLENLQHLNLFNNRLKLVCPEIGQLKKLYQLNLGMNRLATLPREFGQLQQLELLDLSYNNLHEGGLPAEFFSLVALRALYLGDNDFERLPAAIQSFRNLLVLSVRDNDLVELPLELGHCSGIRELHIQGNRLLLLPPEFAQLQLGSPDTVLRMGDNPWVEHIADQLALGVSHVMHYLATDAYRVQYSQLMSGSSLKYPPKASKAKKISRKTS</sequence>
<dbReference type="InterPro" id="IPR050216">
    <property type="entry name" value="LRR_domain-containing"/>
</dbReference>
<dbReference type="Pfam" id="PF23598">
    <property type="entry name" value="LRR_14"/>
    <property type="match status" value="1"/>
</dbReference>
<evidence type="ECO:0000256" key="2">
    <source>
        <dbReference type="ARBA" id="ARBA00022737"/>
    </source>
</evidence>
<keyword evidence="5" id="KW-1185">Reference proteome</keyword>
<evidence type="ECO:0000256" key="3">
    <source>
        <dbReference type="SAM" id="Phobius"/>
    </source>
</evidence>
<keyword evidence="3" id="KW-0812">Transmembrane</keyword>
<feature type="transmembrane region" description="Helical" evidence="3">
    <location>
        <begin position="93"/>
        <end position="114"/>
    </location>
</feature>
<accession>A0A1I8GB63</accession>
<reference evidence="6" key="1">
    <citation type="submission" date="2016-11" db="UniProtKB">
        <authorList>
            <consortium name="WormBaseParasite"/>
        </authorList>
    </citation>
    <scope>IDENTIFICATION</scope>
</reference>
<dbReference type="Proteomes" id="UP000095280">
    <property type="component" value="Unplaced"/>
</dbReference>
<dbReference type="InterPro" id="IPR032675">
    <property type="entry name" value="LRR_dom_sf"/>
</dbReference>
<organism evidence="5 6">
    <name type="scientific">Macrostomum lignano</name>
    <dbReference type="NCBI Taxonomy" id="282301"/>
    <lineage>
        <taxon>Eukaryota</taxon>
        <taxon>Metazoa</taxon>
        <taxon>Spiralia</taxon>
        <taxon>Lophotrochozoa</taxon>
        <taxon>Platyhelminthes</taxon>
        <taxon>Rhabditophora</taxon>
        <taxon>Macrostomorpha</taxon>
        <taxon>Macrostomida</taxon>
        <taxon>Macrostomidae</taxon>
        <taxon>Macrostomum</taxon>
    </lineage>
</organism>
<dbReference type="InterPro" id="IPR003591">
    <property type="entry name" value="Leu-rich_rpt_typical-subtyp"/>
</dbReference>
<dbReference type="InterPro" id="IPR055414">
    <property type="entry name" value="LRR_R13L4/SHOC2-like"/>
</dbReference>
<protein>
    <submittedName>
        <fullName evidence="6">LRRCT domain-containing protein</fullName>
    </submittedName>
</protein>
<evidence type="ECO:0000313" key="6">
    <source>
        <dbReference type="WBParaSite" id="maker-uti_cns_0001285-snap-gene-0.12-mRNA-1"/>
    </source>
</evidence>
<dbReference type="GO" id="GO:0005737">
    <property type="term" value="C:cytoplasm"/>
    <property type="evidence" value="ECO:0007669"/>
    <property type="project" value="TreeGrafter"/>
</dbReference>
<evidence type="ECO:0000313" key="5">
    <source>
        <dbReference type="Proteomes" id="UP000095280"/>
    </source>
</evidence>
<evidence type="ECO:0000259" key="4">
    <source>
        <dbReference type="Pfam" id="PF23598"/>
    </source>
</evidence>